<dbReference type="InterPro" id="IPR018551">
    <property type="entry name" value="DUF2007"/>
</dbReference>
<evidence type="ECO:0000313" key="2">
    <source>
        <dbReference type="EMBL" id="PZQ52221.1"/>
    </source>
</evidence>
<dbReference type="AlphaFoldDB" id="A0A2W5NFC7"/>
<accession>A0A2W5NFC7</accession>
<dbReference type="Proteomes" id="UP000249185">
    <property type="component" value="Unassembled WGS sequence"/>
</dbReference>
<dbReference type="EMBL" id="QFPW01000001">
    <property type="protein sequence ID" value="PZQ52221.1"/>
    <property type="molecule type" value="Genomic_DNA"/>
</dbReference>
<organism evidence="2 3">
    <name type="scientific">Rhodovulum sulfidophilum</name>
    <name type="common">Rhodobacter sulfidophilus</name>
    <dbReference type="NCBI Taxonomy" id="35806"/>
    <lineage>
        <taxon>Bacteria</taxon>
        <taxon>Pseudomonadati</taxon>
        <taxon>Pseudomonadota</taxon>
        <taxon>Alphaproteobacteria</taxon>
        <taxon>Rhodobacterales</taxon>
        <taxon>Paracoccaceae</taxon>
        <taxon>Rhodovulum</taxon>
    </lineage>
</organism>
<dbReference type="Gene3D" id="3.30.70.790">
    <property type="entry name" value="UreE, C-terminal domain"/>
    <property type="match status" value="1"/>
</dbReference>
<evidence type="ECO:0000259" key="1">
    <source>
        <dbReference type="Pfam" id="PF09413"/>
    </source>
</evidence>
<feature type="domain" description="DUF2007" evidence="1">
    <location>
        <begin position="1"/>
        <end position="64"/>
    </location>
</feature>
<name>A0A2W5NFC7_RHOSU</name>
<dbReference type="InterPro" id="IPR011322">
    <property type="entry name" value="N-reg_PII-like_a/b"/>
</dbReference>
<proteinExistence type="predicted"/>
<dbReference type="Pfam" id="PF09413">
    <property type="entry name" value="DUF2007"/>
    <property type="match status" value="1"/>
</dbReference>
<evidence type="ECO:0000313" key="3">
    <source>
        <dbReference type="Proteomes" id="UP000249185"/>
    </source>
</evidence>
<dbReference type="SUPFAM" id="SSF54913">
    <property type="entry name" value="GlnB-like"/>
    <property type="match status" value="1"/>
</dbReference>
<protein>
    <recommendedName>
        <fullName evidence="1">DUF2007 domain-containing protein</fullName>
    </recommendedName>
</protein>
<gene>
    <name evidence="2" type="ORF">DI556_00725</name>
</gene>
<comment type="caution">
    <text evidence="2">The sequence shown here is derived from an EMBL/GenBank/DDBJ whole genome shotgun (WGS) entry which is preliminary data.</text>
</comment>
<sequence length="73" mass="8169">MKEILRTTDPTIIPFSTALLRAEDIDCFVMDVHMSVLEGGIGLFPKRLLVADRDVFRARAILRDNAVDGLLPE</sequence>
<reference evidence="2 3" key="1">
    <citation type="submission" date="2017-08" db="EMBL/GenBank/DDBJ databases">
        <title>Infants hospitalized years apart are colonized by the same room-sourced microbial strains.</title>
        <authorList>
            <person name="Brooks B."/>
            <person name="Olm M.R."/>
            <person name="Firek B.A."/>
            <person name="Baker R."/>
            <person name="Thomas B.C."/>
            <person name="Morowitz M.J."/>
            <person name="Banfield J.F."/>
        </authorList>
    </citation>
    <scope>NUCLEOTIDE SEQUENCE [LARGE SCALE GENOMIC DNA]</scope>
    <source>
        <strain evidence="2">S2_005_002_R2_34</strain>
    </source>
</reference>